<name>A0A6J1DRQ0_MOMCH</name>
<organism evidence="1 2">
    <name type="scientific">Momordica charantia</name>
    <name type="common">Bitter gourd</name>
    <name type="synonym">Balsam pear</name>
    <dbReference type="NCBI Taxonomy" id="3673"/>
    <lineage>
        <taxon>Eukaryota</taxon>
        <taxon>Viridiplantae</taxon>
        <taxon>Streptophyta</taxon>
        <taxon>Embryophyta</taxon>
        <taxon>Tracheophyta</taxon>
        <taxon>Spermatophyta</taxon>
        <taxon>Magnoliopsida</taxon>
        <taxon>eudicotyledons</taxon>
        <taxon>Gunneridae</taxon>
        <taxon>Pentapetalae</taxon>
        <taxon>rosids</taxon>
        <taxon>fabids</taxon>
        <taxon>Cucurbitales</taxon>
        <taxon>Cucurbitaceae</taxon>
        <taxon>Momordiceae</taxon>
        <taxon>Momordica</taxon>
    </lineage>
</organism>
<evidence type="ECO:0000313" key="1">
    <source>
        <dbReference type="Proteomes" id="UP000504603"/>
    </source>
</evidence>
<dbReference type="InterPro" id="IPR004158">
    <property type="entry name" value="DUF247_pln"/>
</dbReference>
<gene>
    <name evidence="2" type="primary">LOC111023673</name>
</gene>
<dbReference type="AlphaFoldDB" id="A0A6J1DRQ0"/>
<dbReference type="PANTHER" id="PTHR31170:SF20">
    <property type="entry name" value="DUF247 DOMAIN PROTEIN"/>
    <property type="match status" value="1"/>
</dbReference>
<reference evidence="2" key="1">
    <citation type="submission" date="2025-08" db="UniProtKB">
        <authorList>
            <consortium name="RefSeq"/>
        </authorList>
    </citation>
    <scope>IDENTIFICATION</scope>
    <source>
        <strain evidence="2">OHB3-1</strain>
    </source>
</reference>
<evidence type="ECO:0000313" key="2">
    <source>
        <dbReference type="RefSeq" id="XP_022156838.1"/>
    </source>
</evidence>
<proteinExistence type="predicted"/>
<dbReference type="KEGG" id="mcha:111023673"/>
<dbReference type="GeneID" id="111023673"/>
<dbReference type="RefSeq" id="XP_022156838.1">
    <property type="nucleotide sequence ID" value="XM_022301146.1"/>
</dbReference>
<keyword evidence="1" id="KW-1185">Reference proteome</keyword>
<accession>A0A6J1DRQ0</accession>
<dbReference type="OrthoDB" id="1656110at2759"/>
<dbReference type="Pfam" id="PF03140">
    <property type="entry name" value="DUF247"/>
    <property type="match status" value="1"/>
</dbReference>
<sequence>MHFFSKAQTIPKKHLHSQWTPHSKPTKTLHETLWLVQISQLLEPNNLQTALQTPTSIFKIADSITKNNPEAYFPRRVALGPYHHFKNDLHKMQLFKLHNTIKARETFHLQELSHIMDELKHLEIKIRSCFDHFLDIGSEALARIMLIDGLFLIQLLVISTDEKDELRSARPDLCLPSPFPLFVEQQLYSHLIEGNLMTQDEFVKDILKLENQIPLFVLKTILPENFGNNLHLLFFKFCNFVSPKQLPPHDMPDLMSLSGYTNLSQIIDQSHHLLHFLYLLILDRRLSVDQAVAMALFRTSFLVELLNVLSSVLQIGFLQQLSEAAGLLQSLFGLLGRVGSSSSSSGEDMDSPPLIPSASELKRVRVKFDGRYNDFHESMRFEQESKKVCLEMPSMAINVFSEVVFRNLVAFEAATKKNATWFAFYVALMSGLITTAKDVKILKQAEIIESHWGSEEEVVKLFDGLRNLLELHNQQMSYSSGRIMEMAEIQIVKDINFYYESCWKVKAKRFIKSYAFVSAPRRSACVIFSWSGSSGAGLGWSNPIGSVNPVHHLVWSNLSGSL</sequence>
<dbReference type="PANTHER" id="PTHR31170">
    <property type="entry name" value="BNAC04G53230D PROTEIN"/>
    <property type="match status" value="1"/>
</dbReference>
<protein>
    <submittedName>
        <fullName evidence="2">UPF0481 protein At3g02645 isoform X1</fullName>
    </submittedName>
</protein>
<dbReference type="Proteomes" id="UP000504603">
    <property type="component" value="Unplaced"/>
</dbReference>